<organism evidence="3 4">
    <name type="scientific">Candidatus Ozemobacter sibiricus</name>
    <dbReference type="NCBI Taxonomy" id="2268124"/>
    <lineage>
        <taxon>Bacteria</taxon>
        <taxon>Candidatus Ozemobacteria</taxon>
        <taxon>Candidatus Ozemobacterales</taxon>
        <taxon>Candidatus Ozemobacteraceae</taxon>
        <taxon>Candidatus Ozemobacter</taxon>
    </lineage>
</organism>
<evidence type="ECO:0000313" key="4">
    <source>
        <dbReference type="Proteomes" id="UP000252355"/>
    </source>
</evidence>
<dbReference type="PROSITE" id="PS00409">
    <property type="entry name" value="PROKAR_NTER_METHYL"/>
    <property type="match status" value="1"/>
</dbReference>
<evidence type="ECO:0000256" key="1">
    <source>
        <dbReference type="ARBA" id="ARBA00022481"/>
    </source>
</evidence>
<dbReference type="InterPro" id="IPR045584">
    <property type="entry name" value="Pilin-like"/>
</dbReference>
<keyword evidence="2" id="KW-1133">Transmembrane helix</keyword>
<name>A0A367ZR07_9BACT</name>
<dbReference type="PRINTS" id="PR00813">
    <property type="entry name" value="BCTERIALGSPG"/>
</dbReference>
<dbReference type="Gene3D" id="3.30.700.10">
    <property type="entry name" value="Glycoprotein, Type 4 Pilin"/>
    <property type="match status" value="1"/>
</dbReference>
<keyword evidence="2" id="KW-0472">Membrane</keyword>
<dbReference type="AlphaFoldDB" id="A0A367ZR07"/>
<evidence type="ECO:0000313" key="3">
    <source>
        <dbReference type="EMBL" id="RCK80277.1"/>
    </source>
</evidence>
<comment type="caution">
    <text evidence="3">The sequence shown here is derived from an EMBL/GenBank/DDBJ whole genome shotgun (WGS) entry which is preliminary data.</text>
</comment>
<proteinExistence type="predicted"/>
<keyword evidence="2" id="KW-0812">Transmembrane</keyword>
<keyword evidence="1" id="KW-0488">Methylation</keyword>
<dbReference type="NCBIfam" id="TIGR02532">
    <property type="entry name" value="IV_pilin_GFxxxE"/>
    <property type="match status" value="1"/>
</dbReference>
<evidence type="ECO:0000256" key="2">
    <source>
        <dbReference type="SAM" id="Phobius"/>
    </source>
</evidence>
<dbReference type="InterPro" id="IPR000983">
    <property type="entry name" value="Bac_GSPG_pilin"/>
</dbReference>
<dbReference type="InterPro" id="IPR012902">
    <property type="entry name" value="N_methyl_site"/>
</dbReference>
<accession>A0A367ZR07</accession>
<dbReference type="Proteomes" id="UP000252355">
    <property type="component" value="Unassembled WGS sequence"/>
</dbReference>
<feature type="transmembrane region" description="Helical" evidence="2">
    <location>
        <begin position="6"/>
        <end position="30"/>
    </location>
</feature>
<sequence length="112" mass="12295">MNKRRGFTLIELMIVIAIIGILAAIAIPNFRKAREQAREKACYANMRVILGAIEMYNMDHSSMMSTVDLSTLKSGQYLKSEISYPETGCTYAADGDLTGSGRVTCAWHGGVE</sequence>
<dbReference type="GO" id="GO:0015628">
    <property type="term" value="P:protein secretion by the type II secretion system"/>
    <property type="evidence" value="ECO:0007669"/>
    <property type="project" value="InterPro"/>
</dbReference>
<gene>
    <name evidence="3" type="ORF">OZSIB_3459</name>
</gene>
<dbReference type="PANTHER" id="PTHR30093">
    <property type="entry name" value="GENERAL SECRETION PATHWAY PROTEIN G"/>
    <property type="match status" value="1"/>
</dbReference>
<dbReference type="GO" id="GO:0015627">
    <property type="term" value="C:type II protein secretion system complex"/>
    <property type="evidence" value="ECO:0007669"/>
    <property type="project" value="InterPro"/>
</dbReference>
<protein>
    <submittedName>
        <fullName evidence="3">Type IV pilin PilA</fullName>
    </submittedName>
</protein>
<dbReference type="EMBL" id="QOQW01000007">
    <property type="protein sequence ID" value="RCK80277.1"/>
    <property type="molecule type" value="Genomic_DNA"/>
</dbReference>
<dbReference type="SUPFAM" id="SSF54523">
    <property type="entry name" value="Pili subunits"/>
    <property type="match status" value="1"/>
</dbReference>
<dbReference type="Pfam" id="PF07963">
    <property type="entry name" value="N_methyl"/>
    <property type="match status" value="1"/>
</dbReference>
<reference evidence="3 4" key="1">
    <citation type="submission" date="2018-05" db="EMBL/GenBank/DDBJ databases">
        <title>A metagenomic window into the 2 km-deep terrestrial subsurface aquifer revealed taxonomically and functionally diverse microbial community comprising novel uncultured bacterial lineages.</title>
        <authorList>
            <person name="Kadnikov V.V."/>
            <person name="Mardanov A.V."/>
            <person name="Beletsky A.V."/>
            <person name="Banks D."/>
            <person name="Pimenov N.V."/>
            <person name="Frank Y.A."/>
            <person name="Karnachuk O.V."/>
            <person name="Ravin N.V."/>
        </authorList>
    </citation>
    <scope>NUCLEOTIDE SEQUENCE [LARGE SCALE GENOMIC DNA]</scope>
    <source>
        <strain evidence="3">BY5</strain>
    </source>
</reference>